<organism evidence="1 2">
    <name type="scientific">Acinetobacter qingfengensis</name>
    <dbReference type="NCBI Taxonomy" id="1262585"/>
    <lineage>
        <taxon>Bacteria</taxon>
        <taxon>Pseudomonadati</taxon>
        <taxon>Pseudomonadota</taxon>
        <taxon>Gammaproteobacteria</taxon>
        <taxon>Moraxellales</taxon>
        <taxon>Moraxellaceae</taxon>
        <taxon>Acinetobacter</taxon>
    </lineage>
</organism>
<dbReference type="EMBL" id="MKKK01000071">
    <property type="protein sequence ID" value="OEY92017.1"/>
    <property type="molecule type" value="Genomic_DNA"/>
</dbReference>
<evidence type="ECO:0000313" key="1">
    <source>
        <dbReference type="EMBL" id="OEY92017.1"/>
    </source>
</evidence>
<evidence type="ECO:0000313" key="2">
    <source>
        <dbReference type="Proteomes" id="UP000185895"/>
    </source>
</evidence>
<accession>A0A1E7QY75</accession>
<gene>
    <name evidence="1" type="ORF">BJI46_14665</name>
</gene>
<proteinExistence type="predicted"/>
<dbReference type="Proteomes" id="UP000185895">
    <property type="component" value="Unassembled WGS sequence"/>
</dbReference>
<protein>
    <submittedName>
        <fullName evidence="1">Uncharacterized protein</fullName>
    </submittedName>
</protein>
<dbReference type="RefSeq" id="WP_070070919.1">
    <property type="nucleotide sequence ID" value="NZ_MKKK01000071.1"/>
</dbReference>
<reference evidence="1 2" key="1">
    <citation type="submission" date="2016-09" db="EMBL/GenBank/DDBJ databases">
        <authorList>
            <person name="Capua I."/>
            <person name="De Benedictis P."/>
            <person name="Joannis T."/>
            <person name="Lombin L.H."/>
            <person name="Cattoli G."/>
        </authorList>
    </citation>
    <scope>NUCLEOTIDE SEQUENCE [LARGE SCALE GENOMIC DNA]</scope>
    <source>
        <strain evidence="1 2">ANC 4671</strain>
    </source>
</reference>
<comment type="caution">
    <text evidence="1">The sequence shown here is derived from an EMBL/GenBank/DDBJ whole genome shotgun (WGS) entry which is preliminary data.</text>
</comment>
<dbReference type="OrthoDB" id="6712843at2"/>
<name>A0A1E7QY75_9GAMM</name>
<keyword evidence="2" id="KW-1185">Reference proteome</keyword>
<sequence>MNNREYINELNSELKQLKDEDLIPAFFLMEMYIEFDSFRDFHKELDRDFMQKFIQRLNTIKELSEIRKAILDYYSDKYWECIDDYLREIENFRFDLKNRGRDLSKYKTDKRLLAFALNYYDNKFNRREKTINYIDNNFYRLLFIIFCHPDYSQSKTTLDRIEENYSQLINQHSIHFEKNDNYDFYRWAKKYMDDQEKYRSRKYSPTTDEEYKMTVNIIFDKIFDDNEDIYSSLKEKLSNAWYQKKYREKNKGKKPCHYTLTKRTQEALHILAFKLNTTEDKVIEKLVNEYYVNNCVDNLGNSLY</sequence>
<dbReference type="AlphaFoldDB" id="A0A1E7QY75"/>